<reference evidence="3 4" key="1">
    <citation type="submission" date="2021-06" db="EMBL/GenBank/DDBJ databases">
        <authorList>
            <person name="Lee D.H."/>
        </authorList>
    </citation>
    <scope>NUCLEOTIDE SEQUENCE [LARGE SCALE GENOMIC DNA]</scope>
    <source>
        <strain evidence="3 4">MMS21-HV4-11</strain>
    </source>
</reference>
<organism evidence="3 4">
    <name type="scientific">Reyranella humidisoli</name>
    <dbReference type="NCBI Taxonomy" id="2849149"/>
    <lineage>
        <taxon>Bacteria</taxon>
        <taxon>Pseudomonadati</taxon>
        <taxon>Pseudomonadota</taxon>
        <taxon>Alphaproteobacteria</taxon>
        <taxon>Hyphomicrobiales</taxon>
        <taxon>Reyranellaceae</taxon>
        <taxon>Reyranella</taxon>
    </lineage>
</organism>
<dbReference type="CDD" id="cd07012">
    <property type="entry name" value="PBP2_Bug_TTT"/>
    <property type="match status" value="1"/>
</dbReference>
<dbReference type="PANTHER" id="PTHR42928">
    <property type="entry name" value="TRICARBOXYLATE-BINDING PROTEIN"/>
    <property type="match status" value="1"/>
</dbReference>
<dbReference type="Proteomes" id="UP000727907">
    <property type="component" value="Unassembled WGS sequence"/>
</dbReference>
<keyword evidence="2" id="KW-0732">Signal</keyword>
<feature type="chain" id="PRO_5045561662" evidence="2">
    <location>
        <begin position="25"/>
        <end position="322"/>
    </location>
</feature>
<evidence type="ECO:0000313" key="4">
    <source>
        <dbReference type="Proteomes" id="UP000727907"/>
    </source>
</evidence>
<name>A0ABS6IGP6_9HYPH</name>
<sequence>MNRRTVLKGGTALAAMTVAAPAIAQSSKWPAREISLINPNAPGASTDLTARIIAQALEKRLNATVIVKNVVGGAGALGPTTLAQSAPDGHTIGLVAISSHIAVPNMMNVAYEPWKAFDIIGQVAALRYGIGAKADGPIKSIEDLVNQGKQKQLTYSSNNVTNVVAMFQLAKLSGAKLRWVVFPGGVESVTAAIGGHVDAVIQTVTEMRPQIEAGKLRFLASAAEARWPDYPDVKTLRELGYNAVSNGPFGYAFPTGVDPAIKERMDKALADVMKDESVTSQITKLGIQAIYRDGKEYGELLKKIEVELVPILKETGMAKKPA</sequence>
<dbReference type="PIRSF" id="PIRSF017082">
    <property type="entry name" value="YflP"/>
    <property type="match status" value="1"/>
</dbReference>
<accession>A0ABS6IGP6</accession>
<dbReference type="Pfam" id="PF03401">
    <property type="entry name" value="TctC"/>
    <property type="match status" value="1"/>
</dbReference>
<dbReference type="RefSeq" id="WP_216963482.1">
    <property type="nucleotide sequence ID" value="NZ_JAHOPB010000001.1"/>
</dbReference>
<protein>
    <submittedName>
        <fullName evidence="3">Tripartite tricarboxylate transporter substrate binding protein</fullName>
    </submittedName>
</protein>
<proteinExistence type="inferred from homology"/>
<evidence type="ECO:0000313" key="3">
    <source>
        <dbReference type="EMBL" id="MBU8872430.1"/>
    </source>
</evidence>
<feature type="signal peptide" evidence="2">
    <location>
        <begin position="1"/>
        <end position="24"/>
    </location>
</feature>
<dbReference type="PANTHER" id="PTHR42928:SF5">
    <property type="entry name" value="BLR1237 PROTEIN"/>
    <property type="match status" value="1"/>
</dbReference>
<comment type="caution">
    <text evidence="3">The sequence shown here is derived from an EMBL/GenBank/DDBJ whole genome shotgun (WGS) entry which is preliminary data.</text>
</comment>
<evidence type="ECO:0000256" key="2">
    <source>
        <dbReference type="SAM" id="SignalP"/>
    </source>
</evidence>
<dbReference type="EMBL" id="JAHOPB010000001">
    <property type="protein sequence ID" value="MBU8872430.1"/>
    <property type="molecule type" value="Genomic_DNA"/>
</dbReference>
<keyword evidence="4" id="KW-1185">Reference proteome</keyword>
<comment type="similarity">
    <text evidence="1">Belongs to the UPF0065 (bug) family.</text>
</comment>
<evidence type="ECO:0000256" key="1">
    <source>
        <dbReference type="ARBA" id="ARBA00006987"/>
    </source>
</evidence>
<dbReference type="InterPro" id="IPR005064">
    <property type="entry name" value="BUG"/>
</dbReference>
<gene>
    <name evidence="3" type="ORF">KQ910_01585</name>
</gene>